<dbReference type="Proteomes" id="UP000582213">
    <property type="component" value="Unassembled WGS sequence"/>
</dbReference>
<dbReference type="OrthoDB" id="27763at2157"/>
<dbReference type="InterPro" id="IPR010095">
    <property type="entry name" value="Cas12f1-like_TNB"/>
</dbReference>
<evidence type="ECO:0000259" key="2">
    <source>
        <dbReference type="Pfam" id="PF07282"/>
    </source>
</evidence>
<comment type="caution">
    <text evidence="3">The sequence shown here is derived from an EMBL/GenBank/DDBJ whole genome shotgun (WGS) entry which is preliminary data.</text>
</comment>
<organism evidence="3 4">
    <name type="scientific">Sulfurisphaera ohwakuensis</name>
    <dbReference type="NCBI Taxonomy" id="69656"/>
    <lineage>
        <taxon>Archaea</taxon>
        <taxon>Thermoproteota</taxon>
        <taxon>Thermoprotei</taxon>
        <taxon>Sulfolobales</taxon>
        <taxon>Sulfolobaceae</taxon>
        <taxon>Sulfurisphaera</taxon>
    </lineage>
</organism>
<reference evidence="3 4" key="1">
    <citation type="submission" date="2020-08" db="EMBL/GenBank/DDBJ databases">
        <title>Genomic Encyclopedia of Type Strains, Phase IV (KMG-IV): sequencing the most valuable type-strain genomes for metagenomic binning, comparative biology and taxonomic classification.</title>
        <authorList>
            <person name="Goeker M."/>
        </authorList>
    </citation>
    <scope>NUCLEOTIDE SEQUENCE [LARGE SCALE GENOMIC DNA]</scope>
    <source>
        <strain evidence="3 4">DSM 12421</strain>
    </source>
</reference>
<accession>A0A7J9RV65</accession>
<dbReference type="NCBIfam" id="NF040570">
    <property type="entry name" value="guided_TnpB"/>
    <property type="match status" value="1"/>
</dbReference>
<feature type="domain" description="Cas12f1-like TNB" evidence="2">
    <location>
        <begin position="295"/>
        <end position="364"/>
    </location>
</feature>
<protein>
    <submittedName>
        <fullName evidence="3">IS605 OrfB family transposase</fullName>
    </submittedName>
</protein>
<dbReference type="GO" id="GO:0003677">
    <property type="term" value="F:DNA binding"/>
    <property type="evidence" value="ECO:0007669"/>
    <property type="project" value="UniProtKB-KW"/>
</dbReference>
<gene>
    <name evidence="3" type="ORF">HNQ62_001843</name>
</gene>
<dbReference type="RefSeq" id="WP_184651025.1">
    <property type="nucleotide sequence ID" value="NZ_CP045484.1"/>
</dbReference>
<keyword evidence="1" id="KW-0238">DNA-binding</keyword>
<sequence length="412" mass="47846">MERTVKLRVRVDYATYSALKEVEEEYREVLEDAINYGLSNKTTSFTRIKAGIYKVEREKHKDLPSHYIYTACEDASERLDSFEKLKKRGRTYTDKPSVRKVTVHLDDHLWKFSLDRVSISTKKGRVFISPTFPKIFWEYYNKGWRIASEARFKLLKGNVVEFYIIFKKDEPKPYEPKGFIPVDINENSVSVLIDGKPILLETNTKKITLGYEYRRKSMTTGRSTKDREVRRKLKRLRERDKKADVRRKLAKLIVKEAFESKSAIVLEDLPKRTPEHMIKDVKDSQLRLRIYRSAFSSMKNAIIEKAREFGVPVILVNPAYTSTVCPIHGSKIIYQPDGGNAPRVGVCEKGKERWHRDVVALYNLLNRAGDVSPVPLGSKESHDPSTVKLGRWLRAKSLHSIMNEDKMIEMKV</sequence>
<dbReference type="Pfam" id="PF07282">
    <property type="entry name" value="Cas12f1-like_TNB"/>
    <property type="match status" value="1"/>
</dbReference>
<name>A0A7J9RV65_SULOH</name>
<proteinExistence type="predicted"/>
<dbReference type="EMBL" id="JACHFY010000010">
    <property type="protein sequence ID" value="MBB5254070.1"/>
    <property type="molecule type" value="Genomic_DNA"/>
</dbReference>
<evidence type="ECO:0000256" key="1">
    <source>
        <dbReference type="ARBA" id="ARBA00023125"/>
    </source>
</evidence>
<dbReference type="NCBIfam" id="TIGR01766">
    <property type="entry name" value="IS200/IS605 family accessory protein TnpB-like domain"/>
    <property type="match status" value="1"/>
</dbReference>
<dbReference type="GeneID" id="42800639"/>
<dbReference type="AlphaFoldDB" id="A0A7J9RV65"/>
<evidence type="ECO:0000313" key="4">
    <source>
        <dbReference type="Proteomes" id="UP000582213"/>
    </source>
</evidence>
<evidence type="ECO:0000313" key="3">
    <source>
        <dbReference type="EMBL" id="MBB5254070.1"/>
    </source>
</evidence>